<evidence type="ECO:0000313" key="4">
    <source>
        <dbReference type="EMBL" id="VDM67155.1"/>
    </source>
</evidence>
<dbReference type="PANTHER" id="PTHR48103:SF2">
    <property type="entry name" value="MIDASIN"/>
    <property type="match status" value="1"/>
</dbReference>
<dbReference type="EMBL" id="UYYB01004757">
    <property type="protein sequence ID" value="VDM67155.1"/>
    <property type="molecule type" value="Genomic_DNA"/>
</dbReference>
<organism evidence="4 5">
    <name type="scientific">Strongylus vulgaris</name>
    <name type="common">Blood worm</name>
    <dbReference type="NCBI Taxonomy" id="40348"/>
    <lineage>
        <taxon>Eukaryota</taxon>
        <taxon>Metazoa</taxon>
        <taxon>Ecdysozoa</taxon>
        <taxon>Nematoda</taxon>
        <taxon>Chromadorea</taxon>
        <taxon>Rhabditida</taxon>
        <taxon>Rhabditina</taxon>
        <taxon>Rhabditomorpha</taxon>
        <taxon>Strongyloidea</taxon>
        <taxon>Strongylidae</taxon>
        <taxon>Strongylus</taxon>
    </lineage>
</organism>
<dbReference type="OrthoDB" id="5839283at2759"/>
<evidence type="ECO:0000313" key="5">
    <source>
        <dbReference type="Proteomes" id="UP000270094"/>
    </source>
</evidence>
<keyword evidence="1" id="KW-0547">Nucleotide-binding</keyword>
<proteinExistence type="predicted"/>
<evidence type="ECO:0000256" key="2">
    <source>
        <dbReference type="ARBA" id="ARBA00022840"/>
    </source>
</evidence>
<gene>
    <name evidence="4" type="ORF">SVUK_LOCUS2153</name>
</gene>
<dbReference type="SUPFAM" id="SSF52540">
    <property type="entry name" value="P-loop containing nucleoside triphosphate hydrolases"/>
    <property type="match status" value="1"/>
</dbReference>
<accession>A0A3P7K745</accession>
<sequence>MREAMDKILIGPLPVAYGPLTPSKPKAFSLRAPTCVSNFYRIARGLLINKPILLEGGPGCGKSSTVMALAQLSGHPITRLNLSDQTDLSDLFGSDVPVVTSDGSISFRWEDGPILRAIKRGEWILLDEMNLASQSVLEGLNACFDHRRVLFIAELNRSFVIPPDSSCRFFACQNPRTQGGNRRALPKSFVNRFTNIYVEDLTKEDILFILKEQPAAAHIDHSRLQAMVSITMNLAAQHSLCGGPFSFNLRDLLRWIHLFEKNGDMSSCFDTLYIKRMRNEEDRHKVVVFIYITMYIVFCKIF</sequence>
<name>A0A3P7K745_STRVU</name>
<dbReference type="FunFam" id="3.40.50.300:FF:001384">
    <property type="entry name" value="Midasin"/>
    <property type="match status" value="1"/>
</dbReference>
<dbReference type="InterPro" id="IPR011704">
    <property type="entry name" value="ATPase_dyneun-rel_AAA"/>
</dbReference>
<dbReference type="InterPro" id="IPR003593">
    <property type="entry name" value="AAA+_ATPase"/>
</dbReference>
<dbReference type="Pfam" id="PF07728">
    <property type="entry name" value="AAA_5"/>
    <property type="match status" value="1"/>
</dbReference>
<dbReference type="GO" id="GO:0030687">
    <property type="term" value="C:preribosome, large subunit precursor"/>
    <property type="evidence" value="ECO:0007669"/>
    <property type="project" value="TreeGrafter"/>
</dbReference>
<protein>
    <recommendedName>
        <fullName evidence="3">AAA+ ATPase domain-containing protein</fullName>
    </recommendedName>
</protein>
<dbReference type="GO" id="GO:0000055">
    <property type="term" value="P:ribosomal large subunit export from nucleus"/>
    <property type="evidence" value="ECO:0007669"/>
    <property type="project" value="TreeGrafter"/>
</dbReference>
<dbReference type="InterPro" id="IPR040848">
    <property type="entry name" value="AAA_lid_7"/>
</dbReference>
<dbReference type="GO" id="GO:0005634">
    <property type="term" value="C:nucleus"/>
    <property type="evidence" value="ECO:0007669"/>
    <property type="project" value="TreeGrafter"/>
</dbReference>
<reference evidence="4 5" key="1">
    <citation type="submission" date="2018-11" db="EMBL/GenBank/DDBJ databases">
        <authorList>
            <consortium name="Pathogen Informatics"/>
        </authorList>
    </citation>
    <scope>NUCLEOTIDE SEQUENCE [LARGE SCALE GENOMIC DNA]</scope>
</reference>
<dbReference type="GO" id="GO:0005524">
    <property type="term" value="F:ATP binding"/>
    <property type="evidence" value="ECO:0007669"/>
    <property type="project" value="UniProtKB-KW"/>
</dbReference>
<keyword evidence="2" id="KW-0067">ATP-binding</keyword>
<dbReference type="AlphaFoldDB" id="A0A3P7K745"/>
<evidence type="ECO:0000256" key="1">
    <source>
        <dbReference type="ARBA" id="ARBA00022741"/>
    </source>
</evidence>
<dbReference type="Gene3D" id="3.40.50.300">
    <property type="entry name" value="P-loop containing nucleotide triphosphate hydrolases"/>
    <property type="match status" value="1"/>
</dbReference>
<dbReference type="GO" id="GO:0016887">
    <property type="term" value="F:ATP hydrolysis activity"/>
    <property type="evidence" value="ECO:0007669"/>
    <property type="project" value="InterPro"/>
</dbReference>
<dbReference type="SMART" id="SM00382">
    <property type="entry name" value="AAA"/>
    <property type="match status" value="1"/>
</dbReference>
<keyword evidence="5" id="KW-1185">Reference proteome</keyword>
<dbReference type="InterPro" id="IPR027417">
    <property type="entry name" value="P-loop_NTPase"/>
</dbReference>
<dbReference type="Pfam" id="PF17867">
    <property type="entry name" value="AAA_lid_7"/>
    <property type="match status" value="1"/>
</dbReference>
<dbReference type="Proteomes" id="UP000270094">
    <property type="component" value="Unassembled WGS sequence"/>
</dbReference>
<feature type="domain" description="AAA+ ATPase" evidence="3">
    <location>
        <begin position="48"/>
        <end position="176"/>
    </location>
</feature>
<evidence type="ECO:0000259" key="3">
    <source>
        <dbReference type="SMART" id="SM00382"/>
    </source>
</evidence>
<dbReference type="PANTHER" id="PTHR48103">
    <property type="entry name" value="MIDASIN-RELATED"/>
    <property type="match status" value="1"/>
</dbReference>
<dbReference type="GO" id="GO:0000027">
    <property type="term" value="P:ribosomal large subunit assembly"/>
    <property type="evidence" value="ECO:0007669"/>
    <property type="project" value="TreeGrafter"/>
</dbReference>